<evidence type="ECO:0000313" key="3">
    <source>
        <dbReference type="Proteomes" id="UP000215332"/>
    </source>
</evidence>
<keyword evidence="1" id="KW-0812">Transmembrane</keyword>
<feature type="transmembrane region" description="Helical" evidence="1">
    <location>
        <begin position="20"/>
        <end position="40"/>
    </location>
</feature>
<reference evidence="2 3" key="1">
    <citation type="submission" date="2017-06" db="EMBL/GenBank/DDBJ databases">
        <authorList>
            <consortium name="Pathogen Informatics"/>
        </authorList>
    </citation>
    <scope>NUCLEOTIDE SEQUENCE [LARGE SCALE GENOMIC DNA]</scope>
    <source>
        <strain evidence="2 3">NCTC11865</strain>
    </source>
</reference>
<gene>
    <name evidence="2" type="ORF">SAMEA4412665_00593</name>
</gene>
<sequence length="116" mass="12406">MPSRIITTDRAGRIWNRITWCCLLIFVLSGLVAMLVQTTLPANLGYPQLHSPGVPDSVTYTVIACEIAAFLVPALLATSCGRKASRLGYSARGAVLIAWAVFAVVTLLVVVLSFVS</sequence>
<dbReference type="KEGG" id="cgrn:4412665_00593"/>
<keyword evidence="1" id="KW-0472">Membrane</keyword>
<proteinExistence type="predicted"/>
<organism evidence="2 3">
    <name type="scientific">Cutibacterium granulosum</name>
    <dbReference type="NCBI Taxonomy" id="33011"/>
    <lineage>
        <taxon>Bacteria</taxon>
        <taxon>Bacillati</taxon>
        <taxon>Actinomycetota</taxon>
        <taxon>Actinomycetes</taxon>
        <taxon>Propionibacteriales</taxon>
        <taxon>Propionibacteriaceae</taxon>
        <taxon>Cutibacterium</taxon>
    </lineage>
</organism>
<evidence type="ECO:0000256" key="1">
    <source>
        <dbReference type="SAM" id="Phobius"/>
    </source>
</evidence>
<keyword evidence="1" id="KW-1133">Transmembrane helix</keyword>
<dbReference type="AlphaFoldDB" id="A0A239WAB8"/>
<dbReference type="Proteomes" id="UP000215332">
    <property type="component" value="Chromosome 1"/>
</dbReference>
<name>A0A239WAB8_9ACTN</name>
<dbReference type="EMBL" id="LT906441">
    <property type="protein sequence ID" value="SNV31332.1"/>
    <property type="molecule type" value="Genomic_DNA"/>
</dbReference>
<accession>A0A239WAB8</accession>
<dbReference type="RefSeq" id="WP_021103817.1">
    <property type="nucleotide sequence ID" value="NZ_LT906441.1"/>
</dbReference>
<evidence type="ECO:0000313" key="2">
    <source>
        <dbReference type="EMBL" id="SNV31332.1"/>
    </source>
</evidence>
<feature type="transmembrane region" description="Helical" evidence="1">
    <location>
        <begin position="93"/>
        <end position="115"/>
    </location>
</feature>
<feature type="transmembrane region" description="Helical" evidence="1">
    <location>
        <begin position="60"/>
        <end position="81"/>
    </location>
</feature>
<protein>
    <submittedName>
        <fullName evidence="2">Uncharacterized protein</fullName>
    </submittedName>
</protein>